<dbReference type="Pfam" id="PF13456">
    <property type="entry name" value="RVT_3"/>
    <property type="match status" value="1"/>
</dbReference>
<evidence type="ECO:0000313" key="6">
    <source>
        <dbReference type="Proteomes" id="UP000242715"/>
    </source>
</evidence>
<protein>
    <recommendedName>
        <fullName evidence="4">RNase H type-1 domain-containing protein</fullName>
    </recommendedName>
</protein>
<feature type="compositionally biased region" description="Basic and acidic residues" evidence="3">
    <location>
        <begin position="187"/>
        <end position="222"/>
    </location>
</feature>
<dbReference type="GO" id="GO:0004523">
    <property type="term" value="F:RNA-DNA hybrid ribonuclease activity"/>
    <property type="evidence" value="ECO:0007669"/>
    <property type="project" value="InterPro"/>
</dbReference>
<reference evidence="6" key="1">
    <citation type="journal article" date="2017" name="Front. Plant Sci.">
        <title>Climate Clever Clovers: New Paradigm to Reduce the Environmental Footprint of Ruminants by Breeding Low Methanogenic Forages Utilizing Haplotype Variation.</title>
        <authorList>
            <person name="Kaur P."/>
            <person name="Appels R."/>
            <person name="Bayer P.E."/>
            <person name="Keeble-Gagnere G."/>
            <person name="Wang J."/>
            <person name="Hirakawa H."/>
            <person name="Shirasawa K."/>
            <person name="Vercoe P."/>
            <person name="Stefanova K."/>
            <person name="Durmic Z."/>
            <person name="Nichols P."/>
            <person name="Revell C."/>
            <person name="Isobe S.N."/>
            <person name="Edwards D."/>
            <person name="Erskine W."/>
        </authorList>
    </citation>
    <scope>NUCLEOTIDE SEQUENCE [LARGE SCALE GENOMIC DNA]</scope>
    <source>
        <strain evidence="6">cv. Daliak</strain>
    </source>
</reference>
<dbReference type="InterPro" id="IPR043502">
    <property type="entry name" value="DNA/RNA_pol_sf"/>
</dbReference>
<dbReference type="EMBL" id="DF973512">
    <property type="protein sequence ID" value="GAU32939.1"/>
    <property type="molecule type" value="Genomic_DNA"/>
</dbReference>
<dbReference type="PROSITE" id="PS50879">
    <property type="entry name" value="RNASE_H_1"/>
    <property type="match status" value="1"/>
</dbReference>
<dbReference type="Proteomes" id="UP000242715">
    <property type="component" value="Unassembled WGS sequence"/>
</dbReference>
<dbReference type="CDD" id="cd01647">
    <property type="entry name" value="RT_LTR"/>
    <property type="match status" value="1"/>
</dbReference>
<evidence type="ECO:0000256" key="3">
    <source>
        <dbReference type="SAM" id="MobiDB-lite"/>
    </source>
</evidence>
<sequence length="1382" mass="156085">MSGGVSNDGGPSMNLQAAIGEINHLKAKIAAIEQEKEAEKVAEAELEEIQESQPLTQALWESQVPTNFKIPQLPTFEGKSDPLEHIMAVGTQTTIIGAEDHLRCKLLSSTFKDAAFIRQNGPESLHEYLARFSEATIKVSNPNQEMFVAAFQNGLKVGHFNELLAQKPAESMQEIMKRAECYIKGEESNAEKRSRDSRERGGNKTPDRYQRGWQPRDREDWQNRGGKNFRQNDRRPRQAYEEYSPLNSAKAAKGEPQKPPGSPREPPQNGKEKETSRVAVNTISGGFAGGGELSSARKRYLRGIINATNSINHTAHNDFSQTPDLSFSPKDASGIVPHDDDPLVIQVQILNCDVKRVLIDSGSSADIMYWEAFKAMQLASEQLRPYHDTLVGFTGDQAEVMGHITLLTTFGDHQNAKTIKVRYLVVKTPFASYNIIIGRPAFNTLGAAMSTLYLSIKYPLDNGGVGIVRGDQALGEALVNTTNMSEATELDPREEFHEGRVSPIEDLEEIKIGSEPHQVTNIGTTLPAEEKDKVIETLRRNVDLFAWHPKDMPGIDESIITHKLAIHPDAKPVSQRKRKVGEERRAAIDEEVDKLRKANFIEEIKYPEWLANVVMNAGTTYQRLMDRVFQKQIGKNLEVYIDDMVVKTAKEGDHDRDLEEILKEVRRYNMRLNPAKCSFGVQAGKFLGFMLTSRGIEANPEKCQAIINMRSPTTVKEVQQLTGRIAALSRFLSCADEKSFHFFTTLKKSEKFTWTVQCEEAFQKLKAFLASPPVLSRPKQGTPLTLYLAVSENAMSAALVQEEDGEERPVYFISRIFRDAESRYQNIEKLSLAVIVTARRLRHYFQSHRIMVKTDYPIKQVLQKPDLAGRMVAWSVELSEFDIVFSPRGSIKSQVLANFVLEMTTPPEVISTQPWTLSVYGTSNLRGSGAGVVLEGPDGVLIEQSVHFAFKASNNQAKYEALIAGRKLAKEMEVEDLRAKSDSQLVTNQVTGEYQTKDPQLMKYLEKVKSLAKQFKTFELVHVPRDHNSRADLLSKLASTMKPDNNRTVIQETISTPSTEASEVAFPLEQEDWRSPIIKYILNDELPSERKREIKFRKFAAHYTMMGDRLYKRGFSSPLLLCVGRVKVRKKLRRMPKARRHPPRSRRTVAKRYVTMDFLYVRSRHSGTIQYLTRAGQIPNCSSGLFYQMDRGGTSGNHLVRKGESANKVILKALKRNLIRKGKTWAEHIPAILWSYHTTIHTSTGETPFKMVDGTDAMIPAKVSPPSWRRETLTAPDNDAALQENLDLLEEVREAAHLREFTAKQRGRRKYDTKVIPWKFETGDLVLKRPMGRDKGGKLAPNWEGPFRIQEVFGGGAYRLETLRGETLPRTWNVANLKYYFS</sequence>
<name>A0A2Z6NMR5_TRISU</name>
<dbReference type="Pfam" id="PF17919">
    <property type="entry name" value="RT_RNaseH_2"/>
    <property type="match status" value="1"/>
</dbReference>
<proteinExistence type="predicted"/>
<evidence type="ECO:0000259" key="4">
    <source>
        <dbReference type="PROSITE" id="PS50879"/>
    </source>
</evidence>
<dbReference type="InterPro" id="IPR021109">
    <property type="entry name" value="Peptidase_aspartic_dom_sf"/>
</dbReference>
<accession>A0A2Z6NMR5</accession>
<keyword evidence="6" id="KW-1185">Reference proteome</keyword>
<feature type="coiled-coil region" evidence="2">
    <location>
        <begin position="15"/>
        <end position="52"/>
    </location>
</feature>
<dbReference type="Pfam" id="PF00078">
    <property type="entry name" value="RVT_1"/>
    <property type="match status" value="1"/>
</dbReference>
<dbReference type="SUPFAM" id="SSF53098">
    <property type="entry name" value="Ribonuclease H-like"/>
    <property type="match status" value="1"/>
</dbReference>
<dbReference type="GO" id="GO:0003676">
    <property type="term" value="F:nucleic acid binding"/>
    <property type="evidence" value="ECO:0007669"/>
    <property type="project" value="InterPro"/>
</dbReference>
<dbReference type="Gene3D" id="3.30.70.270">
    <property type="match status" value="2"/>
</dbReference>
<keyword evidence="1" id="KW-0233">DNA recombination</keyword>
<dbReference type="GO" id="GO:0006310">
    <property type="term" value="P:DNA recombination"/>
    <property type="evidence" value="ECO:0007669"/>
    <property type="project" value="UniProtKB-KW"/>
</dbReference>
<dbReference type="OrthoDB" id="514193at2759"/>
<dbReference type="InterPro" id="IPR041577">
    <property type="entry name" value="RT_RNaseH_2"/>
</dbReference>
<dbReference type="Gene3D" id="2.40.70.10">
    <property type="entry name" value="Acid Proteases"/>
    <property type="match status" value="1"/>
</dbReference>
<gene>
    <name evidence="5" type="ORF">TSUD_153560</name>
</gene>
<evidence type="ECO:0000256" key="1">
    <source>
        <dbReference type="ARBA" id="ARBA00023172"/>
    </source>
</evidence>
<feature type="compositionally biased region" description="Basic and acidic residues" evidence="3">
    <location>
        <begin position="230"/>
        <end position="240"/>
    </location>
</feature>
<dbReference type="InterPro" id="IPR002156">
    <property type="entry name" value="RNaseH_domain"/>
</dbReference>
<dbReference type="InterPro" id="IPR000477">
    <property type="entry name" value="RT_dom"/>
</dbReference>
<dbReference type="InterPro" id="IPR043128">
    <property type="entry name" value="Rev_trsase/Diguanyl_cyclase"/>
</dbReference>
<dbReference type="SUPFAM" id="SSF56672">
    <property type="entry name" value="DNA/RNA polymerases"/>
    <property type="match status" value="1"/>
</dbReference>
<dbReference type="CDD" id="cd00303">
    <property type="entry name" value="retropepsin_like"/>
    <property type="match status" value="1"/>
</dbReference>
<feature type="domain" description="RNase H type-1" evidence="4">
    <location>
        <begin position="911"/>
        <end position="1040"/>
    </location>
</feature>
<feature type="compositionally biased region" description="Pro residues" evidence="3">
    <location>
        <begin position="257"/>
        <end position="266"/>
    </location>
</feature>
<dbReference type="CDD" id="cd09279">
    <property type="entry name" value="RNase_HI_like"/>
    <property type="match status" value="1"/>
</dbReference>
<dbReference type="PANTHER" id="PTHR48475">
    <property type="entry name" value="RIBONUCLEASE H"/>
    <property type="match status" value="1"/>
</dbReference>
<dbReference type="InterPro" id="IPR012337">
    <property type="entry name" value="RNaseH-like_sf"/>
</dbReference>
<dbReference type="PANTHER" id="PTHR48475:SF2">
    <property type="entry name" value="RIBONUCLEASE H"/>
    <property type="match status" value="1"/>
</dbReference>
<dbReference type="InterPro" id="IPR036397">
    <property type="entry name" value="RNaseH_sf"/>
</dbReference>
<dbReference type="Gene3D" id="3.30.420.10">
    <property type="entry name" value="Ribonuclease H-like superfamily/Ribonuclease H"/>
    <property type="match status" value="2"/>
</dbReference>
<organism evidence="5 6">
    <name type="scientific">Trifolium subterraneum</name>
    <name type="common">Subterranean clover</name>
    <dbReference type="NCBI Taxonomy" id="3900"/>
    <lineage>
        <taxon>Eukaryota</taxon>
        <taxon>Viridiplantae</taxon>
        <taxon>Streptophyta</taxon>
        <taxon>Embryophyta</taxon>
        <taxon>Tracheophyta</taxon>
        <taxon>Spermatophyta</taxon>
        <taxon>Magnoliopsida</taxon>
        <taxon>eudicotyledons</taxon>
        <taxon>Gunneridae</taxon>
        <taxon>Pentapetalae</taxon>
        <taxon>rosids</taxon>
        <taxon>fabids</taxon>
        <taxon>Fabales</taxon>
        <taxon>Fabaceae</taxon>
        <taxon>Papilionoideae</taxon>
        <taxon>50 kb inversion clade</taxon>
        <taxon>NPAAA clade</taxon>
        <taxon>Hologalegina</taxon>
        <taxon>IRL clade</taxon>
        <taxon>Trifolieae</taxon>
        <taxon>Trifolium</taxon>
    </lineage>
</organism>
<dbReference type="Gene3D" id="3.10.10.10">
    <property type="entry name" value="HIV Type 1 Reverse Transcriptase, subunit A, domain 1"/>
    <property type="match status" value="1"/>
</dbReference>
<evidence type="ECO:0000256" key="2">
    <source>
        <dbReference type="SAM" id="Coils"/>
    </source>
</evidence>
<keyword evidence="2" id="KW-0175">Coiled coil</keyword>
<feature type="region of interest" description="Disordered" evidence="3">
    <location>
        <begin position="187"/>
        <end position="276"/>
    </location>
</feature>
<evidence type="ECO:0000313" key="5">
    <source>
        <dbReference type="EMBL" id="GAU32939.1"/>
    </source>
</evidence>